<feature type="region of interest" description="Disordered" evidence="1">
    <location>
        <begin position="66"/>
        <end position="116"/>
    </location>
</feature>
<accession>A2BKG7</accession>
<proteinExistence type="predicted"/>
<protein>
    <submittedName>
        <fullName evidence="2">Uncharacterized protein</fullName>
    </submittedName>
</protein>
<dbReference type="HOGENOM" id="CLU_1850610_0_0_2"/>
<name>A2BKG7_HYPBU</name>
<feature type="compositionally biased region" description="Polar residues" evidence="1">
    <location>
        <begin position="74"/>
        <end position="84"/>
    </location>
</feature>
<gene>
    <name evidence="2" type="ordered locus">Hbut_0619</name>
</gene>
<dbReference type="AlphaFoldDB" id="A2BKG7"/>
<evidence type="ECO:0000313" key="2">
    <source>
        <dbReference type="EMBL" id="ABM80477.1"/>
    </source>
</evidence>
<dbReference type="Proteomes" id="UP000002593">
    <property type="component" value="Chromosome"/>
</dbReference>
<sequence length="138" mass="14210">MNAAAYGKTLTLATAATRRAQRLFAASKAASKVNTCRDTAAAANNKPHKVTDSIDTTPTAALNTMMPAALGSRGSLTRPRSPTLQPRPIKGLPSSGKTVNHDMAGVGASTSQYAAPRGSVLEGGIQLEGTSWRTTCSP</sequence>
<evidence type="ECO:0000256" key="1">
    <source>
        <dbReference type="SAM" id="MobiDB-lite"/>
    </source>
</evidence>
<organism evidence="2 3">
    <name type="scientific">Hyperthermus butylicus (strain DSM 5456 / JCM 9403 / PLM1-5)</name>
    <dbReference type="NCBI Taxonomy" id="415426"/>
    <lineage>
        <taxon>Archaea</taxon>
        <taxon>Thermoproteota</taxon>
        <taxon>Thermoprotei</taxon>
        <taxon>Desulfurococcales</taxon>
        <taxon>Pyrodictiaceae</taxon>
        <taxon>Hyperthermus</taxon>
    </lineage>
</organism>
<dbReference type="EMBL" id="CP000493">
    <property type="protein sequence ID" value="ABM80477.1"/>
    <property type="molecule type" value="Genomic_DNA"/>
</dbReference>
<evidence type="ECO:0000313" key="3">
    <source>
        <dbReference type="Proteomes" id="UP000002593"/>
    </source>
</evidence>
<reference evidence="2 3" key="1">
    <citation type="journal article" date="2007" name="Archaea">
        <title>The genome of Hyperthermus butylicus: a sulfur-reducing, peptide fermenting, neutrophilic Crenarchaeote growing up to 108 degrees C.</title>
        <authorList>
            <person name="Brugger K."/>
            <person name="Chen L."/>
            <person name="Stark M."/>
            <person name="Zibat A."/>
            <person name="Redder P."/>
            <person name="Ruepp A."/>
            <person name="Awayez M."/>
            <person name="She Q."/>
            <person name="Garrett R.A."/>
            <person name="Klenk H.P."/>
        </authorList>
    </citation>
    <scope>NUCLEOTIDE SEQUENCE [LARGE SCALE GENOMIC DNA]</scope>
    <source>
        <strain evidence="3">DSM 5456 / JCM 9403 / PLM1-5</strain>
    </source>
</reference>
<dbReference type="EnsemblBacteria" id="ABM80477">
    <property type="protein sequence ID" value="ABM80477"/>
    <property type="gene ID" value="Hbut_0619"/>
</dbReference>
<keyword evidence="3" id="KW-1185">Reference proteome</keyword>
<dbReference type="KEGG" id="hbu:Hbut_0619"/>